<proteinExistence type="predicted"/>
<comment type="caution">
    <text evidence="1">The sequence shown here is derived from an EMBL/GenBank/DDBJ whole genome shotgun (WGS) entry which is preliminary data.</text>
</comment>
<name>A0A4S4NFX1_9RHOB</name>
<dbReference type="OrthoDB" id="7651124at2"/>
<dbReference type="RefSeq" id="WP_136461409.1">
    <property type="nucleotide sequence ID" value="NZ_SRKY01000001.1"/>
</dbReference>
<gene>
    <name evidence="1" type="ORF">E4Z66_02810</name>
</gene>
<organism evidence="1 2">
    <name type="scientific">Aliishimia ponticola</name>
    <dbReference type="NCBI Taxonomy" id="2499833"/>
    <lineage>
        <taxon>Bacteria</taxon>
        <taxon>Pseudomonadati</taxon>
        <taxon>Pseudomonadota</taxon>
        <taxon>Alphaproteobacteria</taxon>
        <taxon>Rhodobacterales</taxon>
        <taxon>Paracoccaceae</taxon>
        <taxon>Aliishimia</taxon>
    </lineage>
</organism>
<accession>A0A4S4NFX1</accession>
<dbReference type="AlphaFoldDB" id="A0A4S4NFX1"/>
<dbReference type="EMBL" id="SRKY01000001">
    <property type="protein sequence ID" value="THH38516.1"/>
    <property type="molecule type" value="Genomic_DNA"/>
</dbReference>
<reference evidence="1 2" key="1">
    <citation type="submission" date="2019-04" db="EMBL/GenBank/DDBJ databases">
        <title>Shimia ponticola sp. nov., isolated from seawater.</title>
        <authorList>
            <person name="Kim Y.-O."/>
            <person name="Yoon J.-H."/>
        </authorList>
    </citation>
    <scope>NUCLEOTIDE SEQUENCE [LARGE SCALE GENOMIC DNA]</scope>
    <source>
        <strain evidence="1 2">MYP11</strain>
    </source>
</reference>
<protein>
    <submittedName>
        <fullName evidence="1">Uncharacterized protein</fullName>
    </submittedName>
</protein>
<evidence type="ECO:0000313" key="2">
    <source>
        <dbReference type="Proteomes" id="UP000306602"/>
    </source>
</evidence>
<sequence>MKHAKFRLLLDEISDCYVEQDFGKFCRNVQLPLDLITRTGLVSLRSEDELEQNFSTYIDLMAASQLSQIVRTEVGLEQCDEENWIGTYDTDLLRKGTRISPRYRSSMLMRWESGKFRASSILNARGHSDWMRMADRYCGADREVA</sequence>
<dbReference type="Proteomes" id="UP000306602">
    <property type="component" value="Unassembled WGS sequence"/>
</dbReference>
<keyword evidence="2" id="KW-1185">Reference proteome</keyword>
<evidence type="ECO:0000313" key="1">
    <source>
        <dbReference type="EMBL" id="THH38516.1"/>
    </source>
</evidence>